<dbReference type="CDD" id="cd13934">
    <property type="entry name" value="RNase_H_Dikarya_like"/>
    <property type="match status" value="1"/>
</dbReference>
<dbReference type="InterPro" id="IPR012337">
    <property type="entry name" value="RNaseH-like_sf"/>
</dbReference>
<protein>
    <submittedName>
        <fullName evidence="3">RNase H domain-containing protein</fullName>
    </submittedName>
</protein>
<keyword evidence="4" id="KW-1185">Reference proteome</keyword>
<dbReference type="PROSITE" id="PS50879">
    <property type="entry name" value="RNASE_H_1"/>
    <property type="match status" value="1"/>
</dbReference>
<name>A0ABR1VNY2_9PEZI</name>
<organism evidence="3 4">
    <name type="scientific">Apiospora saccharicola</name>
    <dbReference type="NCBI Taxonomy" id="335842"/>
    <lineage>
        <taxon>Eukaryota</taxon>
        <taxon>Fungi</taxon>
        <taxon>Dikarya</taxon>
        <taxon>Ascomycota</taxon>
        <taxon>Pezizomycotina</taxon>
        <taxon>Sordariomycetes</taxon>
        <taxon>Xylariomycetidae</taxon>
        <taxon>Amphisphaeriales</taxon>
        <taxon>Apiosporaceae</taxon>
        <taxon>Apiospora</taxon>
    </lineage>
</organism>
<dbReference type="InterPro" id="IPR036397">
    <property type="entry name" value="RNaseH_sf"/>
</dbReference>
<dbReference type="Pfam" id="PF00075">
    <property type="entry name" value="RNase_H"/>
    <property type="match status" value="1"/>
</dbReference>
<evidence type="ECO:0000313" key="3">
    <source>
        <dbReference type="EMBL" id="KAK8072908.1"/>
    </source>
</evidence>
<dbReference type="PANTHER" id="PTHR33112:SF1">
    <property type="entry name" value="HETEROKARYON INCOMPATIBILITY DOMAIN-CONTAINING PROTEIN"/>
    <property type="match status" value="1"/>
</dbReference>
<dbReference type="Gene3D" id="3.30.420.10">
    <property type="entry name" value="Ribonuclease H-like superfamily/Ribonuclease H"/>
    <property type="match status" value="1"/>
</dbReference>
<dbReference type="SUPFAM" id="SSF53098">
    <property type="entry name" value="Ribonuclease H-like"/>
    <property type="match status" value="1"/>
</dbReference>
<dbReference type="Proteomes" id="UP001446871">
    <property type="component" value="Unassembled WGS sequence"/>
</dbReference>
<dbReference type="Pfam" id="PF06985">
    <property type="entry name" value="HET"/>
    <property type="match status" value="1"/>
</dbReference>
<reference evidence="3 4" key="1">
    <citation type="submission" date="2023-01" db="EMBL/GenBank/DDBJ databases">
        <title>Analysis of 21 Apiospora genomes using comparative genomics revels a genus with tremendous synthesis potential of carbohydrate active enzymes and secondary metabolites.</title>
        <authorList>
            <person name="Sorensen T."/>
        </authorList>
    </citation>
    <scope>NUCLEOTIDE SEQUENCE [LARGE SCALE GENOMIC DNA]</scope>
    <source>
        <strain evidence="3 4">CBS 83171</strain>
    </source>
</reference>
<dbReference type="PANTHER" id="PTHR33112">
    <property type="entry name" value="DOMAIN PROTEIN, PUTATIVE-RELATED"/>
    <property type="match status" value="1"/>
</dbReference>
<evidence type="ECO:0000259" key="2">
    <source>
        <dbReference type="PROSITE" id="PS50879"/>
    </source>
</evidence>
<feature type="region of interest" description="Disordered" evidence="1">
    <location>
        <begin position="734"/>
        <end position="753"/>
    </location>
</feature>
<comment type="caution">
    <text evidence="3">The sequence shown here is derived from an EMBL/GenBank/DDBJ whole genome shotgun (WGS) entry which is preliminary data.</text>
</comment>
<evidence type="ECO:0000256" key="1">
    <source>
        <dbReference type="SAM" id="MobiDB-lite"/>
    </source>
</evidence>
<sequence>MGENAAFTMSLEEPGDAMGPGADDWGRQTCHVSWLTRCMRHCAEQHKECHADPAHHFDAPVYFIDCDNRRLCEAAPDMAYTALSYVWGKERPDDGALDLDYFAALPALLPLTVENAITLTRQLGIRYLWVDRYCISKSEEDSTIRHDQLRTMDQIYGQAELTIVSLGDDPQTGLPGVHGTPRWVRPMKVIRGYTFRTTFRDPRRVILASKWNERGWTYQEACLSRRKIYFTPEEAVFECNVAYQSEIEDCWPPLKPLALEDFRIMRFKDPLFTTVADRLDGRGLLDHINVYCRRQLTYQSDALNAFQGVIGKHERGPYAIQHHWGVPIYEQSAEEENEKIPLSLPKLALKQQLGSREIMAGESTLSKFAAGLTWGFTQYSTDYRRRSEFPSWSWTGWEPTKWERAMYSPVYKSSDIGDMSIWIELRNQEIRCIDSFSSAGAFNLPPSRMYPYIHIEGLTAHSKIRFGKLGGTDSGGTGLDPGKRLPDAEFQRSDGSRVLCTMDAPNNDELVEGTECKAILFGGPATKYHGLIFIMMIKEKSGFYERIGSISSSMYAQPIWTTKRADVVLLRAMNYGQSYLFEEGILREDGNEKKGPAVNRKQRRARQLGIYEKRQLNGKGQPPVSLAIKPTMPLGWYLAQGLDPLGPDSSDDDEGPCELPDGRLVCGPHGLVRCWKCLTDYSYTNGDDEDDEEDEEDDEDEDDEDVDEENDENEAHSPTSSLNERIKLQIITALNRPSSGETEKRRGTGRVFPVKFCPPSPTITPAELFSGRRAWMRAIRHTHRNDPGMLLLFTDGACLNNGQANPKAGWAFVHHAGTGPNDPANVAKGRLEAKGPFGDDSNQTSNRAELRAVIAALRFRHWSGENFHTVVIATDSEYVVEGSTVWVKNWVKNEWKSKSRAPVKNRDLWEMLLGEVERWKEHRLDIQFWRISRKWNVVADAAAKKAAEGPDVDKWMEMIGMAI</sequence>
<dbReference type="InterPro" id="IPR002156">
    <property type="entry name" value="RNaseH_domain"/>
</dbReference>
<evidence type="ECO:0000313" key="4">
    <source>
        <dbReference type="Proteomes" id="UP001446871"/>
    </source>
</evidence>
<dbReference type="InterPro" id="IPR010730">
    <property type="entry name" value="HET"/>
</dbReference>
<feature type="domain" description="RNase H type-1" evidence="2">
    <location>
        <begin position="786"/>
        <end position="948"/>
    </location>
</feature>
<feature type="region of interest" description="Disordered" evidence="1">
    <location>
        <begin position="684"/>
        <end position="724"/>
    </location>
</feature>
<accession>A0ABR1VNY2</accession>
<dbReference type="EMBL" id="JAQQWM010000003">
    <property type="protein sequence ID" value="KAK8072908.1"/>
    <property type="molecule type" value="Genomic_DNA"/>
</dbReference>
<feature type="region of interest" description="Disordered" evidence="1">
    <location>
        <begin position="1"/>
        <end position="20"/>
    </location>
</feature>
<proteinExistence type="predicted"/>
<gene>
    <name evidence="3" type="ORF">PG996_006256</name>
</gene>
<feature type="compositionally biased region" description="Acidic residues" evidence="1">
    <location>
        <begin position="686"/>
        <end position="712"/>
    </location>
</feature>